<evidence type="ECO:0000259" key="4">
    <source>
        <dbReference type="Pfam" id="PF16214"/>
    </source>
</evidence>
<dbReference type="PANTHER" id="PTHR45627">
    <property type="entry name" value="ADENYLATE CYCLASE TYPE 1"/>
    <property type="match status" value="1"/>
</dbReference>
<keyword evidence="6" id="KW-1185">Reference proteome</keyword>
<gene>
    <name evidence="5" type="primary">Ac76E</name>
    <name evidence="5" type="ORF">CEXT_159511</name>
</gene>
<organism evidence="5 6">
    <name type="scientific">Caerostris extrusa</name>
    <name type="common">Bark spider</name>
    <name type="synonym">Caerostris bankana</name>
    <dbReference type="NCBI Taxonomy" id="172846"/>
    <lineage>
        <taxon>Eukaryota</taxon>
        <taxon>Metazoa</taxon>
        <taxon>Ecdysozoa</taxon>
        <taxon>Arthropoda</taxon>
        <taxon>Chelicerata</taxon>
        <taxon>Arachnida</taxon>
        <taxon>Araneae</taxon>
        <taxon>Araneomorphae</taxon>
        <taxon>Entelegynae</taxon>
        <taxon>Araneoidea</taxon>
        <taxon>Araneidae</taxon>
        <taxon>Caerostris</taxon>
    </lineage>
</organism>
<protein>
    <submittedName>
        <fullName evidence="5">Adenylate cyclase type 2</fullName>
    </submittedName>
</protein>
<dbReference type="AlphaFoldDB" id="A0AAV4T370"/>
<dbReference type="Proteomes" id="UP001054945">
    <property type="component" value="Unassembled WGS sequence"/>
</dbReference>
<comment type="caution">
    <text evidence="5">The sequence shown here is derived from an EMBL/GenBank/DDBJ whole genome shotgun (WGS) entry which is preliminary data.</text>
</comment>
<evidence type="ECO:0000256" key="2">
    <source>
        <dbReference type="ARBA" id="ARBA00023239"/>
    </source>
</evidence>
<name>A0AAV4T370_CAEEX</name>
<keyword evidence="3" id="KW-0472">Membrane</keyword>
<evidence type="ECO:0000256" key="1">
    <source>
        <dbReference type="ARBA" id="ARBA00022741"/>
    </source>
</evidence>
<keyword evidence="1" id="KW-0547">Nucleotide-binding</keyword>
<evidence type="ECO:0000256" key="3">
    <source>
        <dbReference type="SAM" id="Phobius"/>
    </source>
</evidence>
<dbReference type="EMBL" id="BPLR01010492">
    <property type="protein sequence ID" value="GIY39654.1"/>
    <property type="molecule type" value="Genomic_DNA"/>
</dbReference>
<dbReference type="GO" id="GO:0000166">
    <property type="term" value="F:nucleotide binding"/>
    <property type="evidence" value="ECO:0007669"/>
    <property type="project" value="UniProtKB-KW"/>
</dbReference>
<dbReference type="GO" id="GO:0007189">
    <property type="term" value="P:adenylate cyclase-activating G protein-coupled receptor signaling pathway"/>
    <property type="evidence" value="ECO:0007669"/>
    <property type="project" value="TreeGrafter"/>
</dbReference>
<evidence type="ECO:0000313" key="5">
    <source>
        <dbReference type="EMBL" id="GIY39654.1"/>
    </source>
</evidence>
<feature type="domain" description="Adenylate cyclase N-terminal" evidence="4">
    <location>
        <begin position="10"/>
        <end position="83"/>
    </location>
</feature>
<keyword evidence="3" id="KW-1133">Transmembrane helix</keyword>
<dbReference type="InterPro" id="IPR032628">
    <property type="entry name" value="AC_N"/>
</dbReference>
<dbReference type="Pfam" id="PF16214">
    <property type="entry name" value="AC_N"/>
    <property type="match status" value="1"/>
</dbReference>
<accession>A0AAV4T370</accession>
<keyword evidence="3" id="KW-0812">Transmembrane</keyword>
<dbReference type="GO" id="GO:0004016">
    <property type="term" value="F:adenylate cyclase activity"/>
    <property type="evidence" value="ECO:0007669"/>
    <property type="project" value="TreeGrafter"/>
</dbReference>
<dbReference type="GO" id="GO:0007193">
    <property type="term" value="P:adenylate cyclase-inhibiting G protein-coupled receptor signaling pathway"/>
    <property type="evidence" value="ECO:0007669"/>
    <property type="project" value="TreeGrafter"/>
</dbReference>
<dbReference type="PANTHER" id="PTHR45627:SF12">
    <property type="entry name" value="ADENYLATE CYCLASE TYPE 2"/>
    <property type="match status" value="1"/>
</dbReference>
<dbReference type="GO" id="GO:0005886">
    <property type="term" value="C:plasma membrane"/>
    <property type="evidence" value="ECO:0007669"/>
    <property type="project" value="TreeGrafter"/>
</dbReference>
<keyword evidence="2" id="KW-0456">Lyase</keyword>
<sequence>MLAFFSHLFQVGACALFLTCGTLIGYFHRRMTDASHDKTFAGTRFFIESRIKLEYEKEQQEQLLLSVIPAYIAAEVKRGIMLKMANACQNANSHSKQRFHELYVQRHNNVRAPFSEFEMNFHVIPKPSSPLINVAAIESFSIPRNCQYFLACAFNCMSWSYKGPGLLRSSPGKLPSAAICTSSLCHCCPLLMMLIRGFFFSLMDPKIAAQNKKRNI</sequence>
<feature type="transmembrane region" description="Helical" evidence="3">
    <location>
        <begin position="6"/>
        <end position="27"/>
    </location>
</feature>
<evidence type="ECO:0000313" key="6">
    <source>
        <dbReference type="Proteomes" id="UP001054945"/>
    </source>
</evidence>
<reference evidence="5 6" key="1">
    <citation type="submission" date="2021-06" db="EMBL/GenBank/DDBJ databases">
        <title>Caerostris extrusa draft genome.</title>
        <authorList>
            <person name="Kono N."/>
            <person name="Arakawa K."/>
        </authorList>
    </citation>
    <scope>NUCLEOTIDE SEQUENCE [LARGE SCALE GENOMIC DNA]</scope>
</reference>
<dbReference type="GO" id="GO:0006171">
    <property type="term" value="P:cAMP biosynthetic process"/>
    <property type="evidence" value="ECO:0007669"/>
    <property type="project" value="TreeGrafter"/>
</dbReference>
<proteinExistence type="predicted"/>